<dbReference type="CDD" id="cd00091">
    <property type="entry name" value="NUC"/>
    <property type="match status" value="1"/>
</dbReference>
<dbReference type="InterPro" id="IPR040255">
    <property type="entry name" value="Non-specific_endonuclease"/>
</dbReference>
<feature type="domain" description="ENPP1-3/EXOG-like endonuclease/phosphodiesterase" evidence="11">
    <location>
        <begin position="76"/>
        <end position="268"/>
    </location>
</feature>
<evidence type="ECO:0000256" key="1">
    <source>
        <dbReference type="ARBA" id="ARBA00001946"/>
    </source>
</evidence>
<dbReference type="Proteomes" id="UP000244905">
    <property type="component" value="Unassembled WGS sequence"/>
</dbReference>
<dbReference type="InterPro" id="IPR001604">
    <property type="entry name" value="Endo_G_ENPP1-like_dom"/>
</dbReference>
<sequence length="288" mass="32024">MAKSRRRTRKKKVGKSIRNMWRGLIAVILMAGCGYLASHLSGQETNEQVLSAHSGDYGNLLEVKTRPGTPSVLKSYRGMDLSFNPQCHIPNWVSWELTAEETSGSASRTNKFASDPDVEGCADTWDYSYSGYDRGHMAPAGDMKWSAEAMAETFLLTNICPQAKSLNAGSWKGLEEKCRQWAEADSAIYIVCGPVIDGNPIEYIGDSRVYVPRKFFKAIISPYSVPARGIGFIMPNEKVKGGMQACAVTIDSIEALTGHDFFSSLPDEIEKEVESQCNFHYWSTHRKR</sequence>
<gene>
    <name evidence="13" type="ORF">C5O23_09460</name>
</gene>
<comment type="cofactor">
    <cofactor evidence="1 10">
        <name>Mg(2+)</name>
        <dbReference type="ChEBI" id="CHEBI:18420"/>
    </cofactor>
</comment>
<evidence type="ECO:0000256" key="10">
    <source>
        <dbReference type="RuleBase" id="RU366055"/>
    </source>
</evidence>
<keyword evidence="14" id="KW-1185">Reference proteome</keyword>
<comment type="caution">
    <text evidence="13">The sequence shown here is derived from an EMBL/GenBank/DDBJ whole genome shotgun (WGS) entry which is preliminary data.</text>
</comment>
<dbReference type="PANTHER" id="PTHR13966:SF5">
    <property type="entry name" value="ENDONUCLEASE G, MITOCHONDRIAL"/>
    <property type="match status" value="1"/>
</dbReference>
<evidence type="ECO:0000313" key="14">
    <source>
        <dbReference type="Proteomes" id="UP000244905"/>
    </source>
</evidence>
<dbReference type="InterPro" id="IPR044929">
    <property type="entry name" value="DNA/RNA_non-sp_Endonuclease_sf"/>
</dbReference>
<dbReference type="PANTHER" id="PTHR13966">
    <property type="entry name" value="ENDONUCLEASE RELATED"/>
    <property type="match status" value="1"/>
</dbReference>
<dbReference type="GO" id="GO:0016787">
    <property type="term" value="F:hydrolase activity"/>
    <property type="evidence" value="ECO:0007669"/>
    <property type="project" value="UniProtKB-KW"/>
</dbReference>
<evidence type="ECO:0000256" key="8">
    <source>
        <dbReference type="PIRSR" id="PIRSR640255-1"/>
    </source>
</evidence>
<dbReference type="Gene3D" id="3.40.570.10">
    <property type="entry name" value="Extracellular Endonuclease, subunit A"/>
    <property type="match status" value="1"/>
</dbReference>
<evidence type="ECO:0000256" key="4">
    <source>
        <dbReference type="ARBA" id="ARBA00022723"/>
    </source>
</evidence>
<reference evidence="14" key="1">
    <citation type="submission" date="2018-02" db="EMBL/GenBank/DDBJ databases">
        <authorList>
            <person name="Clavel T."/>
            <person name="Strowig T."/>
        </authorList>
    </citation>
    <scope>NUCLEOTIDE SEQUENCE [LARGE SCALE GENOMIC DNA]</scope>
    <source>
        <strain evidence="14">DSM 103720</strain>
    </source>
</reference>
<dbReference type="SUPFAM" id="SSF54060">
    <property type="entry name" value="His-Me finger endonucleases"/>
    <property type="match status" value="1"/>
</dbReference>
<name>A0A2V1IK56_9BACT</name>
<dbReference type="GO" id="GO:0046872">
    <property type="term" value="F:metal ion binding"/>
    <property type="evidence" value="ECO:0007669"/>
    <property type="project" value="UniProtKB-KW"/>
</dbReference>
<dbReference type="AlphaFoldDB" id="A0A2V1IK56"/>
<dbReference type="GO" id="GO:0004519">
    <property type="term" value="F:endonuclease activity"/>
    <property type="evidence" value="ECO:0007669"/>
    <property type="project" value="UniProtKB-UniRule"/>
</dbReference>
<dbReference type="GO" id="GO:0003676">
    <property type="term" value="F:nucleic acid binding"/>
    <property type="evidence" value="ECO:0007669"/>
    <property type="project" value="InterPro"/>
</dbReference>
<feature type="active site" description="Proton acceptor" evidence="8">
    <location>
        <position position="136"/>
    </location>
</feature>
<comment type="similarity">
    <text evidence="2 10">Belongs to the DNA/RNA non-specific endonuclease family.</text>
</comment>
<dbReference type="SMART" id="SM00892">
    <property type="entry name" value="Endonuclease_NS"/>
    <property type="match status" value="1"/>
</dbReference>
<evidence type="ECO:0000256" key="5">
    <source>
        <dbReference type="ARBA" id="ARBA00022759"/>
    </source>
</evidence>
<evidence type="ECO:0000256" key="6">
    <source>
        <dbReference type="ARBA" id="ARBA00022801"/>
    </source>
</evidence>
<keyword evidence="6 10" id="KW-0378">Hydrolase</keyword>
<dbReference type="RefSeq" id="WP_107032702.1">
    <property type="nucleotide sequence ID" value="NZ_CAOLSD010000026.1"/>
</dbReference>
<evidence type="ECO:0000256" key="7">
    <source>
        <dbReference type="ARBA" id="ARBA00022842"/>
    </source>
</evidence>
<proteinExistence type="inferred from homology"/>
<keyword evidence="3 10" id="KW-0540">Nuclease</keyword>
<evidence type="ECO:0000259" key="12">
    <source>
        <dbReference type="SMART" id="SM00892"/>
    </source>
</evidence>
<evidence type="ECO:0000259" key="11">
    <source>
        <dbReference type="SMART" id="SM00477"/>
    </source>
</evidence>
<dbReference type="Pfam" id="PF01223">
    <property type="entry name" value="Endonuclease_NS"/>
    <property type="match status" value="1"/>
</dbReference>
<evidence type="ECO:0000256" key="9">
    <source>
        <dbReference type="PIRSR" id="PIRSR640255-2"/>
    </source>
</evidence>
<protein>
    <recommendedName>
        <fullName evidence="10">Endonuclease</fullName>
        <ecNumber evidence="10">3.1.30.-</ecNumber>
    </recommendedName>
</protein>
<dbReference type="InterPro" id="IPR018524">
    <property type="entry name" value="DNA/RNA_endonuclease_AS"/>
</dbReference>
<accession>A0A2V1IK56</accession>
<keyword evidence="7" id="KW-0460">Magnesium</keyword>
<dbReference type="PROSITE" id="PS01070">
    <property type="entry name" value="NUCLEASE_NON_SPEC"/>
    <property type="match status" value="1"/>
</dbReference>
<dbReference type="InterPro" id="IPR044925">
    <property type="entry name" value="His-Me_finger_sf"/>
</dbReference>
<dbReference type="InterPro" id="IPR020821">
    <property type="entry name" value="ENPP1-3/EXOG-like_nuc-like"/>
</dbReference>
<evidence type="ECO:0000256" key="2">
    <source>
        <dbReference type="ARBA" id="ARBA00010052"/>
    </source>
</evidence>
<dbReference type="EMBL" id="PUEC01000020">
    <property type="protein sequence ID" value="PWB01582.1"/>
    <property type="molecule type" value="Genomic_DNA"/>
</dbReference>
<dbReference type="SMART" id="SM00477">
    <property type="entry name" value="NUC"/>
    <property type="match status" value="1"/>
</dbReference>
<dbReference type="EC" id="3.1.30.-" evidence="10"/>
<evidence type="ECO:0000313" key="13">
    <source>
        <dbReference type="EMBL" id="PWB01582.1"/>
    </source>
</evidence>
<keyword evidence="5 10" id="KW-0255">Endonuclease</keyword>
<organism evidence="13 14">
    <name type="scientific">Duncaniella muris</name>
    <dbReference type="NCBI Taxonomy" id="2094150"/>
    <lineage>
        <taxon>Bacteria</taxon>
        <taxon>Pseudomonadati</taxon>
        <taxon>Bacteroidota</taxon>
        <taxon>Bacteroidia</taxon>
        <taxon>Bacteroidales</taxon>
        <taxon>Muribaculaceae</taxon>
        <taxon>Duncaniella</taxon>
    </lineage>
</organism>
<dbReference type="PROSITE" id="PS51257">
    <property type="entry name" value="PROKAR_LIPOPROTEIN"/>
    <property type="match status" value="1"/>
</dbReference>
<feature type="domain" description="DNA/RNA non-specific endonuclease/pyrophosphatase/phosphodiesterase" evidence="12">
    <location>
        <begin position="75"/>
        <end position="268"/>
    </location>
</feature>
<keyword evidence="4 9" id="KW-0479">Metal-binding</keyword>
<evidence type="ECO:0000256" key="3">
    <source>
        <dbReference type="ARBA" id="ARBA00022722"/>
    </source>
</evidence>
<feature type="binding site" evidence="9">
    <location>
        <position position="167"/>
    </location>
    <ligand>
        <name>Mg(2+)</name>
        <dbReference type="ChEBI" id="CHEBI:18420"/>
        <note>catalytic</note>
    </ligand>
</feature>